<keyword evidence="4" id="KW-0809">Transit peptide</keyword>
<dbReference type="EMBL" id="JABEZW010000006">
    <property type="protein sequence ID" value="MBA0768260.1"/>
    <property type="molecule type" value="Genomic_DNA"/>
</dbReference>
<evidence type="ECO:0000256" key="1">
    <source>
        <dbReference type="ARBA" id="ARBA00004474"/>
    </source>
</evidence>
<proteinExistence type="inferred from homology"/>
<dbReference type="AlphaFoldDB" id="A0A7J9E5K2"/>
<evidence type="ECO:0000256" key="4">
    <source>
        <dbReference type="ARBA" id="ARBA00022946"/>
    </source>
</evidence>
<dbReference type="Proteomes" id="UP000593568">
    <property type="component" value="Unassembled WGS sequence"/>
</dbReference>
<organism evidence="7 8">
    <name type="scientific">Gossypium trilobum</name>
    <dbReference type="NCBI Taxonomy" id="34281"/>
    <lineage>
        <taxon>Eukaryota</taxon>
        <taxon>Viridiplantae</taxon>
        <taxon>Streptophyta</taxon>
        <taxon>Embryophyta</taxon>
        <taxon>Tracheophyta</taxon>
        <taxon>Spermatophyta</taxon>
        <taxon>Magnoliopsida</taxon>
        <taxon>eudicotyledons</taxon>
        <taxon>Gunneridae</taxon>
        <taxon>Pentapetalae</taxon>
        <taxon>rosids</taxon>
        <taxon>malvids</taxon>
        <taxon>Malvales</taxon>
        <taxon>Malvaceae</taxon>
        <taxon>Malvoideae</taxon>
        <taxon>Gossypium</taxon>
    </lineage>
</organism>
<gene>
    <name evidence="7" type="ORF">Gotri_017075</name>
</gene>
<evidence type="ECO:0000313" key="8">
    <source>
        <dbReference type="Proteomes" id="UP000593568"/>
    </source>
</evidence>
<reference evidence="7 8" key="1">
    <citation type="journal article" date="2019" name="Genome Biol. Evol.">
        <title>Insights into the evolution of the New World diploid cottons (Gossypium, subgenus Houzingenia) based on genome sequencing.</title>
        <authorList>
            <person name="Grover C.E."/>
            <person name="Arick M.A. 2nd"/>
            <person name="Thrash A."/>
            <person name="Conover J.L."/>
            <person name="Sanders W.S."/>
            <person name="Peterson D.G."/>
            <person name="Frelichowski J.E."/>
            <person name="Scheffler J.A."/>
            <person name="Scheffler B.E."/>
            <person name="Wendel J.F."/>
        </authorList>
    </citation>
    <scope>NUCLEOTIDE SEQUENCE [LARGE SCALE GENOMIC DNA]</scope>
    <source>
        <strain evidence="7">8</strain>
        <tissue evidence="7">Leaf</tissue>
    </source>
</reference>
<evidence type="ECO:0000256" key="3">
    <source>
        <dbReference type="ARBA" id="ARBA00022640"/>
    </source>
</evidence>
<dbReference type="InterPro" id="IPR039633">
    <property type="entry name" value="PAP"/>
</dbReference>
<accession>A0A7J9E5K2</accession>
<name>A0A7J9E5K2_9ROSI</name>
<evidence type="ECO:0000256" key="2">
    <source>
        <dbReference type="ARBA" id="ARBA00005845"/>
    </source>
</evidence>
<feature type="transmembrane region" description="Helical" evidence="5">
    <location>
        <begin position="22"/>
        <end position="43"/>
    </location>
</feature>
<evidence type="ECO:0000256" key="5">
    <source>
        <dbReference type="SAM" id="Phobius"/>
    </source>
</evidence>
<dbReference type="GO" id="GO:0009536">
    <property type="term" value="C:plastid"/>
    <property type="evidence" value="ECO:0007669"/>
    <property type="project" value="UniProtKB-SubCell"/>
</dbReference>
<keyword evidence="8" id="KW-1185">Reference proteome</keyword>
<keyword evidence="3" id="KW-0934">Plastid</keyword>
<sequence length="192" mass="20621">MEAVNPTRAPIEATQLLDGNWILLYTAFSELLPLLAAGATPLLKVKSISQSIDTASQSIVNSTTLSGPFADLSFSASATFEVRSPSRIQVEFKEGIVQPPEIKPSVDLPADIDVFGQRISLSPVQQSLGPLQDLVANISRTISGQPPLKIPIPGNRSSSWLLITYLDEDLRISRGDGGLFVLARQGSPLLEQ</sequence>
<protein>
    <recommendedName>
        <fullName evidence="6">Plastid lipid-associated protein/fibrillin conserved domain-containing protein</fullName>
    </recommendedName>
</protein>
<feature type="domain" description="Plastid lipid-associated protein/fibrillin conserved" evidence="6">
    <location>
        <begin position="1"/>
        <end position="183"/>
    </location>
</feature>
<dbReference type="InterPro" id="IPR006843">
    <property type="entry name" value="PAP/fibrillin_dom"/>
</dbReference>
<dbReference type="PANTHER" id="PTHR31906">
    <property type="entry name" value="PLASTID-LIPID-ASSOCIATED PROTEIN 4, CHLOROPLASTIC-RELATED"/>
    <property type="match status" value="1"/>
</dbReference>
<evidence type="ECO:0000259" key="6">
    <source>
        <dbReference type="Pfam" id="PF04755"/>
    </source>
</evidence>
<keyword evidence="5" id="KW-1133">Transmembrane helix</keyword>
<keyword evidence="5" id="KW-0472">Membrane</keyword>
<keyword evidence="5" id="KW-0812">Transmembrane</keyword>
<dbReference type="Pfam" id="PF04755">
    <property type="entry name" value="PAP_fibrillin"/>
    <property type="match status" value="1"/>
</dbReference>
<comment type="caution">
    <text evidence="7">The sequence shown here is derived from an EMBL/GenBank/DDBJ whole genome shotgun (WGS) entry which is preliminary data.</text>
</comment>
<comment type="subcellular location">
    <subcellularLocation>
        <location evidence="1">Plastid</location>
    </subcellularLocation>
</comment>
<evidence type="ECO:0000313" key="7">
    <source>
        <dbReference type="EMBL" id="MBA0768260.1"/>
    </source>
</evidence>
<comment type="similarity">
    <text evidence="2">Belongs to the PAP/fibrillin family.</text>
</comment>